<name>A0AAU8FKH1_9BACT</name>
<protein>
    <recommendedName>
        <fullName evidence="3">Holin</fullName>
    </recommendedName>
</protein>
<proteinExistence type="predicted"/>
<feature type="transmembrane region" description="Helical" evidence="1">
    <location>
        <begin position="12"/>
        <end position="36"/>
    </location>
</feature>
<accession>A0AAU8FKH1</accession>
<gene>
    <name evidence="2" type="ORF">ABV298_00070</name>
</gene>
<evidence type="ECO:0000256" key="1">
    <source>
        <dbReference type="SAM" id="Phobius"/>
    </source>
</evidence>
<dbReference type="AlphaFoldDB" id="A0AAU8FKH1"/>
<evidence type="ECO:0008006" key="3">
    <source>
        <dbReference type="Google" id="ProtNLM"/>
    </source>
</evidence>
<keyword evidence="1" id="KW-0812">Transmembrane</keyword>
<sequence>MFFFLVTHFEIFLIVYAAVLLDTLVSVGQAVIGRVFNWRFLPAFLNKLLKYTAYLMFGNLVEYFADLTGYATDGLGLYLVASVLIAAESASVRRSLLALTNRNKS</sequence>
<feature type="transmembrane region" description="Helical" evidence="1">
    <location>
        <begin position="77"/>
        <end position="96"/>
    </location>
</feature>
<organism evidence="2">
    <name type="scientific">Dyadobacter sp. 676</name>
    <dbReference type="NCBI Taxonomy" id="3088362"/>
    <lineage>
        <taxon>Bacteria</taxon>
        <taxon>Pseudomonadati</taxon>
        <taxon>Bacteroidota</taxon>
        <taxon>Cytophagia</taxon>
        <taxon>Cytophagales</taxon>
        <taxon>Spirosomataceae</taxon>
        <taxon>Dyadobacter</taxon>
    </lineage>
</organism>
<evidence type="ECO:0000313" key="2">
    <source>
        <dbReference type="EMBL" id="XCH24863.1"/>
    </source>
</evidence>
<keyword evidence="1" id="KW-0472">Membrane</keyword>
<keyword evidence="1" id="KW-1133">Transmembrane helix</keyword>
<feature type="transmembrane region" description="Helical" evidence="1">
    <location>
        <begin position="48"/>
        <end position="65"/>
    </location>
</feature>
<dbReference type="EMBL" id="CP159289">
    <property type="protein sequence ID" value="XCH24863.1"/>
    <property type="molecule type" value="Genomic_DNA"/>
</dbReference>
<dbReference type="RefSeq" id="WP_353720170.1">
    <property type="nucleotide sequence ID" value="NZ_CP159289.1"/>
</dbReference>
<reference evidence="2" key="1">
    <citation type="submission" date="2024-06" db="EMBL/GenBank/DDBJ databases">
        <title>Sequencing and assembly of the genome of Dyadobacter sp. strain 676, a symbiont of Cyamopsis tetragonoloba.</title>
        <authorList>
            <person name="Guro P."/>
            <person name="Sazanova A."/>
            <person name="Kuznetsova I."/>
            <person name="Belimov A."/>
            <person name="Safronova V."/>
        </authorList>
    </citation>
    <scope>NUCLEOTIDE SEQUENCE</scope>
    <source>
        <strain evidence="2">676</strain>
    </source>
</reference>